<dbReference type="EMBL" id="CAMXCT030000187">
    <property type="protein sequence ID" value="CAL4762507.1"/>
    <property type="molecule type" value="Genomic_DNA"/>
</dbReference>
<dbReference type="Proteomes" id="UP001152797">
    <property type="component" value="Unassembled WGS sequence"/>
</dbReference>
<dbReference type="PANTHER" id="PTHR10037">
    <property type="entry name" value="VOLTAGE-GATED CATION CHANNEL CALCIUM AND SODIUM"/>
    <property type="match status" value="1"/>
</dbReference>
<feature type="compositionally biased region" description="Basic and acidic residues" evidence="6">
    <location>
        <begin position="854"/>
        <end position="873"/>
    </location>
</feature>
<evidence type="ECO:0000256" key="7">
    <source>
        <dbReference type="SAM" id="Phobius"/>
    </source>
</evidence>
<comment type="subcellular location">
    <subcellularLocation>
        <location evidence="1">Membrane</location>
        <topology evidence="1">Multi-pass membrane protein</topology>
    </subcellularLocation>
</comment>
<dbReference type="GO" id="GO:0005509">
    <property type="term" value="F:calcium ion binding"/>
    <property type="evidence" value="ECO:0007669"/>
    <property type="project" value="InterPro"/>
</dbReference>
<feature type="transmembrane region" description="Helical" evidence="7">
    <location>
        <begin position="2201"/>
        <end position="2225"/>
    </location>
</feature>
<accession>A0A9P1BLW6</accession>
<dbReference type="InterPro" id="IPR012337">
    <property type="entry name" value="RNaseH-like_sf"/>
</dbReference>
<evidence type="ECO:0000259" key="8">
    <source>
        <dbReference type="PROSITE" id="PS50222"/>
    </source>
</evidence>
<dbReference type="Gene3D" id="1.10.238.10">
    <property type="entry name" value="EF-hand"/>
    <property type="match status" value="1"/>
</dbReference>
<dbReference type="InterPro" id="IPR036397">
    <property type="entry name" value="RNaseH_sf"/>
</dbReference>
<dbReference type="Gene3D" id="1.10.287.70">
    <property type="match status" value="1"/>
</dbReference>
<dbReference type="Pfam" id="PF00520">
    <property type="entry name" value="Ion_trans"/>
    <property type="match status" value="1"/>
</dbReference>
<feature type="domain" description="EF-hand" evidence="8">
    <location>
        <begin position="2389"/>
        <end position="2424"/>
    </location>
</feature>
<gene>
    <name evidence="9" type="ORF">C1SCF055_LOCUS3546</name>
</gene>
<feature type="transmembrane region" description="Helical" evidence="7">
    <location>
        <begin position="1652"/>
        <end position="1671"/>
    </location>
</feature>
<evidence type="ECO:0000313" key="11">
    <source>
        <dbReference type="EMBL" id="CAL4762507.1"/>
    </source>
</evidence>
<evidence type="ECO:0000313" key="12">
    <source>
        <dbReference type="Proteomes" id="UP001152797"/>
    </source>
</evidence>
<feature type="region of interest" description="Disordered" evidence="6">
    <location>
        <begin position="1954"/>
        <end position="1987"/>
    </location>
</feature>
<feature type="compositionally biased region" description="Acidic residues" evidence="6">
    <location>
        <begin position="718"/>
        <end position="731"/>
    </location>
</feature>
<evidence type="ECO:0000256" key="1">
    <source>
        <dbReference type="ARBA" id="ARBA00004141"/>
    </source>
</evidence>
<dbReference type="OrthoDB" id="430238at2759"/>
<feature type="transmembrane region" description="Helical" evidence="7">
    <location>
        <begin position="2073"/>
        <end position="2093"/>
    </location>
</feature>
<feature type="transmembrane region" description="Helical" evidence="7">
    <location>
        <begin position="2305"/>
        <end position="2326"/>
    </location>
</feature>
<dbReference type="InterPro" id="IPR011992">
    <property type="entry name" value="EF-hand-dom_pair"/>
</dbReference>
<dbReference type="InterPro" id="IPR043203">
    <property type="entry name" value="VGCC_Ca_Na"/>
</dbReference>
<evidence type="ECO:0000256" key="2">
    <source>
        <dbReference type="ARBA" id="ARBA00022692"/>
    </source>
</evidence>
<reference evidence="9" key="1">
    <citation type="submission" date="2022-10" db="EMBL/GenBank/DDBJ databases">
        <authorList>
            <person name="Chen Y."/>
            <person name="Dougan E. K."/>
            <person name="Chan C."/>
            <person name="Rhodes N."/>
            <person name="Thang M."/>
        </authorList>
    </citation>
    <scope>NUCLEOTIDE SEQUENCE</scope>
</reference>
<evidence type="ECO:0000256" key="3">
    <source>
        <dbReference type="ARBA" id="ARBA00022837"/>
    </source>
</evidence>
<feature type="region of interest" description="Disordered" evidence="6">
    <location>
        <begin position="716"/>
        <end position="826"/>
    </location>
</feature>
<dbReference type="PROSITE" id="PS00018">
    <property type="entry name" value="EF_HAND_1"/>
    <property type="match status" value="1"/>
</dbReference>
<dbReference type="PROSITE" id="PS50222">
    <property type="entry name" value="EF_HAND_2"/>
    <property type="match status" value="1"/>
</dbReference>
<dbReference type="SUPFAM" id="SSF81324">
    <property type="entry name" value="Voltage-gated potassium channels"/>
    <property type="match status" value="1"/>
</dbReference>
<dbReference type="InterPro" id="IPR018247">
    <property type="entry name" value="EF_Hand_1_Ca_BS"/>
</dbReference>
<evidence type="ECO:0000256" key="4">
    <source>
        <dbReference type="ARBA" id="ARBA00022989"/>
    </source>
</evidence>
<dbReference type="Pfam" id="PF07727">
    <property type="entry name" value="RVT_2"/>
    <property type="match status" value="1"/>
</dbReference>
<dbReference type="InterPro" id="IPR002048">
    <property type="entry name" value="EF_hand_dom"/>
</dbReference>
<proteinExistence type="predicted"/>
<dbReference type="GO" id="GO:0001518">
    <property type="term" value="C:voltage-gated sodium channel complex"/>
    <property type="evidence" value="ECO:0007669"/>
    <property type="project" value="TreeGrafter"/>
</dbReference>
<feature type="transmembrane region" description="Helical" evidence="7">
    <location>
        <begin position="2113"/>
        <end position="2134"/>
    </location>
</feature>
<evidence type="ECO:0000256" key="5">
    <source>
        <dbReference type="ARBA" id="ARBA00023136"/>
    </source>
</evidence>
<dbReference type="EMBL" id="CAMXCT010000187">
    <property type="protein sequence ID" value="CAI3975195.1"/>
    <property type="molecule type" value="Genomic_DNA"/>
</dbReference>
<comment type="caution">
    <text evidence="9">The sequence shown here is derived from an EMBL/GenBank/DDBJ whole genome shotgun (WGS) entry which is preliminary data.</text>
</comment>
<evidence type="ECO:0000313" key="9">
    <source>
        <dbReference type="EMBL" id="CAI3975195.1"/>
    </source>
</evidence>
<dbReference type="PANTHER" id="PTHR10037:SF62">
    <property type="entry name" value="SODIUM CHANNEL PROTEIN 60E"/>
    <property type="match status" value="1"/>
</dbReference>
<keyword evidence="2 7" id="KW-0812">Transmembrane</keyword>
<keyword evidence="4 7" id="KW-1133">Transmembrane helix</keyword>
<organism evidence="9">
    <name type="scientific">Cladocopium goreaui</name>
    <dbReference type="NCBI Taxonomy" id="2562237"/>
    <lineage>
        <taxon>Eukaryota</taxon>
        <taxon>Sar</taxon>
        <taxon>Alveolata</taxon>
        <taxon>Dinophyceae</taxon>
        <taxon>Suessiales</taxon>
        <taxon>Symbiodiniaceae</taxon>
        <taxon>Cladocopium</taxon>
    </lineage>
</organism>
<feature type="compositionally biased region" description="Pro residues" evidence="6">
    <location>
        <begin position="1975"/>
        <end position="1987"/>
    </location>
</feature>
<protein>
    <submittedName>
        <fullName evidence="11">Voltage-dependent T-type calcium channel subunit alpha-1H (Low-voltage-activated calcium channel alpha1 3.2 subunit) (Voltage-gated calcium channel subunit alpha Cav3.2)</fullName>
    </submittedName>
</protein>
<feature type="region of interest" description="Disordered" evidence="6">
    <location>
        <begin position="854"/>
        <end position="875"/>
    </location>
</feature>
<keyword evidence="12" id="KW-1185">Reference proteome</keyword>
<evidence type="ECO:0000256" key="6">
    <source>
        <dbReference type="SAM" id="MobiDB-lite"/>
    </source>
</evidence>
<dbReference type="GO" id="GO:0005248">
    <property type="term" value="F:voltage-gated sodium channel activity"/>
    <property type="evidence" value="ECO:0007669"/>
    <property type="project" value="TreeGrafter"/>
</dbReference>
<reference evidence="10" key="2">
    <citation type="submission" date="2024-04" db="EMBL/GenBank/DDBJ databases">
        <authorList>
            <person name="Chen Y."/>
            <person name="Shah S."/>
            <person name="Dougan E. K."/>
            <person name="Thang M."/>
            <person name="Chan C."/>
        </authorList>
    </citation>
    <scope>NUCLEOTIDE SEQUENCE [LARGE SCALE GENOMIC DNA]</scope>
</reference>
<sequence length="2495" mass="279774">MEKINFFRCRHKFHFGGDGESWCHWVMEMPMCVSGRYGHAQVFLLKGETPMLCGRPIIEALGVVMDFQQRLVRLNDGPWRDATIGLHGEYLLPLWEPEQPMDFMRSMDLDFDLRLAPAGEVDPMGITLADFEEESAFALMDDSPAVAVEHEPEPGECLLPRHQLRTADELLQAESNQYHAYVTEELHKPSRRRVIWEVYAGRGRVASVAESLGAEVEVFSLDNGWDFDQPDHRKQFLERLELEVPDEVWLSPVCKLWSRMQSLTARSPEQQDQLRELREWHHTVHLQFCRRIFERQVANGCHCHLEQPKVHGELPAWTCVIAAAMMTDETPSVMDFAGAVNEDRQHTGQLIKLLATNRQDAVRTVQRLRRNLGHPDKDALVELLASRGASDVIIDVAKNYNCASCSRYRKPNAASPSTVPTATKFNDVVQADVMWIKVNDQKIPILHVIDLASKFQELTTDEGLGWASDDMKEFLADLGVIHNMAPGEAHARLGTVERRHQMLRRAVEIFLYDRGLNTKEGIKTALSYVVPQMNSMCTVAGFSPAQWVLGYQPQFSGDLLSEEIAPSQLGDSQTFEETLSLRTSAKMALIRADEDQRLRRALLRQYAGTNVLLQPGQQCWYWRDARASDLCKIRWLGPARVILREDQADGKPLQYWLSHGSQLLRCAPHHVRPDFRQAADTLVGDIAEARKSVLELKSRGVTRFLDLSRANKRNIEEVMSDEEGMGDDDDGQPLRHRPRLDPFTPASPGPAGGLDLDLSPQTGNVEAIPPGDATEYEPTTPADSVTGDEPEPSGEPSAPPSVMLEPIVTGAPPVPNHFPELDSPSEPALVPAHVPYLDPATAALYEPAGPEDFAARRSENRTEPYEKPPKTDEDANFSQVNDFWEVKAGCLLRPHVTPRHSTVDISKFSDLPIDLQYLDPVRITVMKSLDGSVNILNDDGTQQKSTRHAWTGLSIFQITGAARRELCMYSNQSAKKLGREARTKMVRQQTKGRKTVTEKTLTADEKALFQEAKCKELRSFFEHEVWLIVRGYNDYDALTTGLDTSSPTTSRLSRNMLLSLAVNLGWKEWTADISTAFLQGLPQERNLWVKLPSECLKLLGASEDCRMLLFKPCYGQLDAPRRWYLEATRRLTEFKLVPHVLDPCSFLIFEDSFPEVPHEKLGVGEGGLVGMICIHVDDLVGAGLESSAVYQHVISALKESFSFREWKTGPGLEYCGATIKRNGDALSLKHGQYLQRLKPMTLGKHVGPEKLLSSSELTALRGLMGSLSWPAVQSSPHLQASTSMLAGDVSKGLASTVFEANKLLKFAKANADVGLSFAPFGPMSDWRLVTAFDASFWSRADGTSQGGYFVLLAPKGILETGEDVYHILDWRSFKLPRVARSSLAAESQAAGCAADATEFACRYFEHLLKPHLKLADLLHVKSTLQPTMLTDAKSVYDSYHKESMSAVDKRSGLEIRVVKEQLQSLGGQLRWVSSERQLADGLTKTSTRQSLADRLRHAKVKFLYDPAYTATKKKSLSERQAEIQASSKPLPNAEIKTPKYDHFEKPSKILEETETYEYNETFESEDIPVDEEISEPNAVPAEECFAQNEAVIEYVNAASHGASSFQATDLLKYVFKTLLCWNLCVFPVAEGASTEICFTGGEIAATGANNNLLWLFLVIFLVFAILAFFWLRRRCRQLENDLYEVRLQLHHAHAALVTANLQADTATGSLDALNRRANVLAIMHELRGAFERRTLGYRRAQQAYVEMRNTAIERQRALQIATQDLGAGYEAIAALQTHFRTCPQGEEVFTQIASDVWHLHDDCDEIYDSGHEVRVLRPCAICNRQSLQEVDADPERHFDEQGIRVVDAPQDMQGILSQENRVCFRKAGHDETRERTGNFLAPVLQITRAQRWCDQLLEDLHRDVKALLESPGPNLFTFFDPENGVGTVSNTFPRQASNGSGVLPSLTSPVTIQQVSSSMSLPPRPTRDLEKPLGCPVPPPLTLPPDPVMPMMPATSDARPTFMSVDEDSESDHEKRGRNSAVSHRNTLIARDMLEKHLKARRNEEQADEDKDLQEVLRGDLSGHTLKLRLRKWVLSALFSNIVMVFIVANAILLGIEIDVSSRLPQNEVPEAFGIINLIFVVIFALETALKLVVMGCHEYWRGKSWKWNAFDFLIVGMSVAETGLEYFSQAVFGDGGGGSVRVMRALRLARTLRGVRLFRLLRYFSALRGLLVSIASTLSSLLWTLVLLQLLFYVFAVIFAQLVTDYCRFETIRDSGDANAIPKCPEDLHYWANVMDSMHTLFMAITGGLNWFDAYAPLRKVSLMALWLMNLFIVIGFFTFVNTAIEGASADKDMATLKQAQFRLSQIAALRDVFQEIASERSNTLNFHDLEDALHQDKLGSFMESLGISTDDVWTLFLLIDVDASGRVDIEEFVSGCMQLRGPAQSLQVAKMSYENKLTRQRISRLTKDMAEVKQPLNQLKKLWLGFLKLRKGLTMGCSCCGGKNFAFLERCSE</sequence>
<feature type="transmembrane region" description="Helical" evidence="7">
    <location>
        <begin position="2231"/>
        <end position="2250"/>
    </location>
</feature>
<dbReference type="InterPro" id="IPR013103">
    <property type="entry name" value="RVT_2"/>
</dbReference>
<keyword evidence="5 7" id="KW-0472">Membrane</keyword>
<dbReference type="InterPro" id="IPR027359">
    <property type="entry name" value="Volt_channel_dom_sf"/>
</dbReference>
<dbReference type="Gene3D" id="1.20.120.350">
    <property type="entry name" value="Voltage-gated potassium channels. Chain C"/>
    <property type="match status" value="1"/>
</dbReference>
<dbReference type="GO" id="GO:0003676">
    <property type="term" value="F:nucleic acid binding"/>
    <property type="evidence" value="ECO:0007669"/>
    <property type="project" value="InterPro"/>
</dbReference>
<evidence type="ECO:0000313" key="10">
    <source>
        <dbReference type="EMBL" id="CAL1128570.1"/>
    </source>
</evidence>
<name>A0A9P1BLW6_9DINO</name>
<dbReference type="Gene3D" id="3.30.420.10">
    <property type="entry name" value="Ribonuclease H-like superfamily/Ribonuclease H"/>
    <property type="match status" value="1"/>
</dbReference>
<dbReference type="SUPFAM" id="SSF47473">
    <property type="entry name" value="EF-hand"/>
    <property type="match status" value="1"/>
</dbReference>
<dbReference type="InterPro" id="IPR005821">
    <property type="entry name" value="Ion_trans_dom"/>
</dbReference>
<keyword evidence="3" id="KW-0106">Calcium</keyword>
<dbReference type="SUPFAM" id="SSF53098">
    <property type="entry name" value="Ribonuclease H-like"/>
    <property type="match status" value="1"/>
</dbReference>
<dbReference type="EMBL" id="CAMXCT020000187">
    <property type="protein sequence ID" value="CAL1128570.1"/>
    <property type="molecule type" value="Genomic_DNA"/>
</dbReference>